<gene>
    <name evidence="2" type="ORF">V5O48_004189</name>
</gene>
<sequence>MAAKSIFRLPILQIHRQSTRIQIGDSTTILSALPDQGQGQGQGQSQGRVRDNDRRATSRWNRREKRARSGLPIKGVAQHRINPARDNATRTDYTIPQREVWTGPNALENDYRDGPITKDEALAIPGMELVKWDGIKTEYIHVGEDDDDVSLVALVALPPSAAFEEHKKNFDAEVEAMYEEMDTPDSPEVYRRGNYFSERSGISFGGGQSMPVELP</sequence>
<accession>A0ABR3FR02</accession>
<name>A0ABR3FR02_9AGAR</name>
<evidence type="ECO:0000313" key="2">
    <source>
        <dbReference type="EMBL" id="KAL0577788.1"/>
    </source>
</evidence>
<keyword evidence="3" id="KW-1185">Reference proteome</keyword>
<dbReference type="Proteomes" id="UP001465976">
    <property type="component" value="Unassembled WGS sequence"/>
</dbReference>
<evidence type="ECO:0000256" key="1">
    <source>
        <dbReference type="SAM" id="MobiDB-lite"/>
    </source>
</evidence>
<evidence type="ECO:0000313" key="3">
    <source>
        <dbReference type="Proteomes" id="UP001465976"/>
    </source>
</evidence>
<comment type="caution">
    <text evidence="2">The sequence shown here is derived from an EMBL/GenBank/DDBJ whole genome shotgun (WGS) entry which is preliminary data.</text>
</comment>
<proteinExistence type="predicted"/>
<protein>
    <submittedName>
        <fullName evidence="2">Uncharacterized protein</fullName>
    </submittedName>
</protein>
<dbReference type="EMBL" id="JBAHYK010000137">
    <property type="protein sequence ID" value="KAL0577788.1"/>
    <property type="molecule type" value="Genomic_DNA"/>
</dbReference>
<reference evidence="2 3" key="1">
    <citation type="submission" date="2024-02" db="EMBL/GenBank/DDBJ databases">
        <title>A draft genome for the cacao thread blight pathogen Marasmius crinis-equi.</title>
        <authorList>
            <person name="Cohen S.P."/>
            <person name="Baruah I.K."/>
            <person name="Amoako-Attah I."/>
            <person name="Bukari Y."/>
            <person name="Meinhardt L.W."/>
            <person name="Bailey B.A."/>
        </authorList>
    </citation>
    <scope>NUCLEOTIDE SEQUENCE [LARGE SCALE GENOMIC DNA]</scope>
    <source>
        <strain evidence="2 3">GH-76</strain>
    </source>
</reference>
<feature type="region of interest" description="Disordered" evidence="1">
    <location>
        <begin position="31"/>
        <end position="69"/>
    </location>
</feature>
<organism evidence="2 3">
    <name type="scientific">Marasmius crinis-equi</name>
    <dbReference type="NCBI Taxonomy" id="585013"/>
    <lineage>
        <taxon>Eukaryota</taxon>
        <taxon>Fungi</taxon>
        <taxon>Dikarya</taxon>
        <taxon>Basidiomycota</taxon>
        <taxon>Agaricomycotina</taxon>
        <taxon>Agaricomycetes</taxon>
        <taxon>Agaricomycetidae</taxon>
        <taxon>Agaricales</taxon>
        <taxon>Marasmiineae</taxon>
        <taxon>Marasmiaceae</taxon>
        <taxon>Marasmius</taxon>
    </lineage>
</organism>